<evidence type="ECO:0000256" key="5">
    <source>
        <dbReference type="ARBA" id="ARBA00023136"/>
    </source>
</evidence>
<dbReference type="Pfam" id="PF03788">
    <property type="entry name" value="LrgA"/>
    <property type="match status" value="1"/>
</dbReference>
<evidence type="ECO:0000256" key="1">
    <source>
        <dbReference type="ARBA" id="ARBA00004651"/>
    </source>
</evidence>
<keyword evidence="3 6" id="KW-0812">Transmembrane</keyword>
<evidence type="ECO:0000313" key="8">
    <source>
        <dbReference type="Proteomes" id="UP000183410"/>
    </source>
</evidence>
<reference evidence="8" key="1">
    <citation type="submission" date="2016-10" db="EMBL/GenBank/DDBJ databases">
        <authorList>
            <person name="Varghese N."/>
            <person name="Submissions S."/>
        </authorList>
    </citation>
    <scope>NUCLEOTIDE SEQUENCE [LARGE SCALE GENOMIC DNA]</scope>
    <source>
        <strain evidence="8">CGMCC 1.10223</strain>
    </source>
</reference>
<keyword evidence="4 6" id="KW-1133">Transmembrane helix</keyword>
<comment type="subcellular location">
    <subcellularLocation>
        <location evidence="1">Cell membrane</location>
        <topology evidence="1">Multi-pass membrane protein</topology>
    </subcellularLocation>
</comment>
<feature type="transmembrane region" description="Helical" evidence="6">
    <location>
        <begin position="35"/>
        <end position="56"/>
    </location>
</feature>
<evidence type="ECO:0000256" key="4">
    <source>
        <dbReference type="ARBA" id="ARBA00022989"/>
    </source>
</evidence>
<feature type="transmembrane region" description="Helical" evidence="6">
    <location>
        <begin position="12"/>
        <end position="29"/>
    </location>
</feature>
<dbReference type="Proteomes" id="UP000183410">
    <property type="component" value="Unassembled WGS sequence"/>
</dbReference>
<feature type="transmembrane region" description="Helical" evidence="6">
    <location>
        <begin position="100"/>
        <end position="123"/>
    </location>
</feature>
<keyword evidence="2" id="KW-1003">Cell membrane</keyword>
<dbReference type="NCBIfam" id="NF002460">
    <property type="entry name" value="PRK01658.1"/>
    <property type="match status" value="1"/>
</dbReference>
<proteinExistence type="predicted"/>
<dbReference type="EMBL" id="FONN01000020">
    <property type="protein sequence ID" value="SFF25122.1"/>
    <property type="molecule type" value="Genomic_DNA"/>
</dbReference>
<evidence type="ECO:0000256" key="2">
    <source>
        <dbReference type="ARBA" id="ARBA00022475"/>
    </source>
</evidence>
<dbReference type="PANTHER" id="PTHR33931:SF2">
    <property type="entry name" value="HOLIN-LIKE PROTEIN CIDA"/>
    <property type="match status" value="1"/>
</dbReference>
<evidence type="ECO:0000256" key="3">
    <source>
        <dbReference type="ARBA" id="ARBA00022692"/>
    </source>
</evidence>
<gene>
    <name evidence="7" type="ORF">SAMN04487969_12050</name>
</gene>
<feature type="transmembrane region" description="Helical" evidence="6">
    <location>
        <begin position="63"/>
        <end position="80"/>
    </location>
</feature>
<name>A0A1I2H616_9BACL</name>
<evidence type="ECO:0000256" key="6">
    <source>
        <dbReference type="SAM" id="Phobius"/>
    </source>
</evidence>
<evidence type="ECO:0000313" key="7">
    <source>
        <dbReference type="EMBL" id="SFF25122.1"/>
    </source>
</evidence>
<dbReference type="PANTHER" id="PTHR33931">
    <property type="entry name" value="HOLIN-LIKE PROTEIN CIDA-RELATED"/>
    <property type="match status" value="1"/>
</dbReference>
<keyword evidence="8" id="KW-1185">Reference proteome</keyword>
<dbReference type="InterPro" id="IPR005538">
    <property type="entry name" value="LrgA/CidA"/>
</dbReference>
<sequence>MKEGAIRMLRKITLGLVQVLFFVGLFWMLNGLSVWLHLKVPGSILGLILVFLLLHFRIVKVEWIEMGSTWLVAEMLLFFIPPAAGMMQFKDLLLGNGVQILLVIVVTSVLVMVCAGVMTQFVASRKERSRG</sequence>
<dbReference type="AlphaFoldDB" id="A0A1I2H616"/>
<organism evidence="7 8">
    <name type="scientific">Paenibacillus algorifonticola</name>
    <dbReference type="NCBI Taxonomy" id="684063"/>
    <lineage>
        <taxon>Bacteria</taxon>
        <taxon>Bacillati</taxon>
        <taxon>Bacillota</taxon>
        <taxon>Bacilli</taxon>
        <taxon>Bacillales</taxon>
        <taxon>Paenibacillaceae</taxon>
        <taxon>Paenibacillus</taxon>
    </lineage>
</organism>
<protein>
    <submittedName>
        <fullName evidence="7">Holin-like protein</fullName>
    </submittedName>
</protein>
<dbReference type="GO" id="GO:0005886">
    <property type="term" value="C:plasma membrane"/>
    <property type="evidence" value="ECO:0007669"/>
    <property type="project" value="UniProtKB-SubCell"/>
</dbReference>
<keyword evidence="5 6" id="KW-0472">Membrane</keyword>
<accession>A0A1I2H616</accession>